<evidence type="ECO:0000313" key="2">
    <source>
        <dbReference type="Proteomes" id="UP000887116"/>
    </source>
</evidence>
<dbReference type="EMBL" id="BMAO01005775">
    <property type="protein sequence ID" value="GFR03865.1"/>
    <property type="molecule type" value="Genomic_DNA"/>
</dbReference>
<proteinExistence type="predicted"/>
<gene>
    <name evidence="1" type="ORF">TNCT_576731</name>
</gene>
<accession>A0A8X6LBR1</accession>
<sequence>MFSSEDIQLQEQINQQCLIHPCPDATIQLGTDSLSCPLARMIFTYIPIGELNRRDRGMIEDSCQACSSGKRSCLRAGHESFKKAR</sequence>
<keyword evidence="2" id="KW-1185">Reference proteome</keyword>
<name>A0A8X6LBR1_TRICU</name>
<dbReference type="Proteomes" id="UP000887116">
    <property type="component" value="Unassembled WGS sequence"/>
</dbReference>
<organism evidence="1 2">
    <name type="scientific">Trichonephila clavata</name>
    <name type="common">Joro spider</name>
    <name type="synonym">Nephila clavata</name>
    <dbReference type="NCBI Taxonomy" id="2740835"/>
    <lineage>
        <taxon>Eukaryota</taxon>
        <taxon>Metazoa</taxon>
        <taxon>Ecdysozoa</taxon>
        <taxon>Arthropoda</taxon>
        <taxon>Chelicerata</taxon>
        <taxon>Arachnida</taxon>
        <taxon>Araneae</taxon>
        <taxon>Araneomorphae</taxon>
        <taxon>Entelegynae</taxon>
        <taxon>Araneoidea</taxon>
        <taxon>Nephilidae</taxon>
        <taxon>Trichonephila</taxon>
    </lineage>
</organism>
<reference evidence="1" key="1">
    <citation type="submission" date="2020-07" db="EMBL/GenBank/DDBJ databases">
        <title>Multicomponent nature underlies the extraordinary mechanical properties of spider dragline silk.</title>
        <authorList>
            <person name="Kono N."/>
            <person name="Nakamura H."/>
            <person name="Mori M."/>
            <person name="Yoshida Y."/>
            <person name="Ohtoshi R."/>
            <person name="Malay A.D."/>
            <person name="Moran D.A.P."/>
            <person name="Tomita M."/>
            <person name="Numata K."/>
            <person name="Arakawa K."/>
        </authorList>
    </citation>
    <scope>NUCLEOTIDE SEQUENCE</scope>
</reference>
<protein>
    <submittedName>
        <fullName evidence="1">Uncharacterized protein</fullName>
    </submittedName>
</protein>
<evidence type="ECO:0000313" key="1">
    <source>
        <dbReference type="EMBL" id="GFR03865.1"/>
    </source>
</evidence>
<dbReference type="AlphaFoldDB" id="A0A8X6LBR1"/>
<comment type="caution">
    <text evidence="1">The sequence shown here is derived from an EMBL/GenBank/DDBJ whole genome shotgun (WGS) entry which is preliminary data.</text>
</comment>